<dbReference type="PANTHER" id="PTHR45625:SF4">
    <property type="entry name" value="PEPTIDYLPROLYL ISOMERASE DOMAIN AND WD REPEAT-CONTAINING PROTEIN 1"/>
    <property type="match status" value="1"/>
</dbReference>
<dbReference type="InterPro" id="IPR044666">
    <property type="entry name" value="Cyclophilin_A-like"/>
</dbReference>
<proteinExistence type="inferred from homology"/>
<dbReference type="SUPFAM" id="SSF54534">
    <property type="entry name" value="FKBP-like"/>
    <property type="match status" value="1"/>
</dbReference>
<protein>
    <recommendedName>
        <fullName evidence="6">Peptidyl-prolyl cis-trans isomerase</fullName>
        <ecNumber evidence="6">5.2.1.8</ecNumber>
    </recommendedName>
</protein>
<evidence type="ECO:0000256" key="3">
    <source>
        <dbReference type="ARBA" id="ARBA00023110"/>
    </source>
</evidence>
<evidence type="ECO:0000256" key="1">
    <source>
        <dbReference type="ARBA" id="ARBA00000971"/>
    </source>
</evidence>
<feature type="domain" description="PPIase FKBP-type" evidence="7">
    <location>
        <begin position="222"/>
        <end position="310"/>
    </location>
</feature>
<evidence type="ECO:0000313" key="9">
    <source>
        <dbReference type="EMBL" id="KFB00766.1"/>
    </source>
</evidence>
<dbReference type="PROSITE" id="PS50059">
    <property type="entry name" value="FKBP_PPIASE"/>
    <property type="match status" value="1"/>
</dbReference>
<dbReference type="PROSITE" id="PS00170">
    <property type="entry name" value="CSA_PPIASE_1"/>
    <property type="match status" value="1"/>
</dbReference>
<organism evidence="9 10">
    <name type="scientific">Mangrovimonas yunxiaonensis</name>
    <dbReference type="NCBI Taxonomy" id="1197477"/>
    <lineage>
        <taxon>Bacteria</taxon>
        <taxon>Pseudomonadati</taxon>
        <taxon>Bacteroidota</taxon>
        <taxon>Flavobacteriia</taxon>
        <taxon>Flavobacteriales</taxon>
        <taxon>Flavobacteriaceae</taxon>
        <taxon>Mangrovimonas</taxon>
    </lineage>
</organism>
<dbReference type="InterPro" id="IPR046357">
    <property type="entry name" value="PPIase_dom_sf"/>
</dbReference>
<dbReference type="AlphaFoldDB" id="A0A084TJ80"/>
<dbReference type="Gene3D" id="3.10.50.40">
    <property type="match status" value="1"/>
</dbReference>
<comment type="similarity">
    <text evidence="6">Belongs to the FKBP-type PPIase family.</text>
</comment>
<evidence type="ECO:0000256" key="4">
    <source>
        <dbReference type="ARBA" id="ARBA00023235"/>
    </source>
</evidence>
<comment type="similarity">
    <text evidence="2">Belongs to the cyclophilin-type PPIase family.</text>
</comment>
<gene>
    <name evidence="9" type="ORF">IA57_09950</name>
</gene>
<dbReference type="Gene3D" id="2.40.100.10">
    <property type="entry name" value="Cyclophilin-like"/>
    <property type="match status" value="1"/>
</dbReference>
<dbReference type="Pfam" id="PF00254">
    <property type="entry name" value="FKBP_C"/>
    <property type="match status" value="1"/>
</dbReference>
<evidence type="ECO:0000259" key="7">
    <source>
        <dbReference type="PROSITE" id="PS50059"/>
    </source>
</evidence>
<accession>A0A084TJ80</accession>
<dbReference type="eggNOG" id="COG0545">
    <property type="taxonomic scope" value="Bacteria"/>
</dbReference>
<comment type="caution">
    <text evidence="9">The sequence shown here is derived from an EMBL/GenBank/DDBJ whole genome shotgun (WGS) entry which is preliminary data.</text>
</comment>
<evidence type="ECO:0000256" key="5">
    <source>
        <dbReference type="PROSITE-ProRule" id="PRU00277"/>
    </source>
</evidence>
<dbReference type="OrthoDB" id="9807797at2"/>
<keyword evidence="3 5" id="KW-0697">Rotamase</keyword>
<dbReference type="EC" id="5.2.1.8" evidence="6"/>
<dbReference type="eggNOG" id="COG0652">
    <property type="taxonomic scope" value="Bacteria"/>
</dbReference>
<name>A0A084TJ80_9FLAO</name>
<dbReference type="PANTHER" id="PTHR45625">
    <property type="entry name" value="PEPTIDYL-PROLYL CIS-TRANS ISOMERASE-RELATED"/>
    <property type="match status" value="1"/>
</dbReference>
<keyword evidence="10" id="KW-1185">Reference proteome</keyword>
<evidence type="ECO:0000256" key="6">
    <source>
        <dbReference type="RuleBase" id="RU003915"/>
    </source>
</evidence>
<dbReference type="InterPro" id="IPR029000">
    <property type="entry name" value="Cyclophilin-like_dom_sf"/>
</dbReference>
<feature type="domain" description="PPIase cyclophilin-type" evidence="8">
    <location>
        <begin position="14"/>
        <end position="145"/>
    </location>
</feature>
<dbReference type="GO" id="GO:0006457">
    <property type="term" value="P:protein folding"/>
    <property type="evidence" value="ECO:0007669"/>
    <property type="project" value="InterPro"/>
</dbReference>
<dbReference type="FunFam" id="3.10.50.40:FF:000047">
    <property type="entry name" value="Peptidylprolyl isomerase"/>
    <property type="match status" value="1"/>
</dbReference>
<dbReference type="STRING" id="1197477.IA57_09950"/>
<sequence length="310" mass="33186">MQDGLYAKFNTTKGAILVALEFEKTPGTVGNFVALAEGQLENSAKKQGTPYYDGLTFHRVIPDFMIQGGCPLGTGTGNPGYQFDDEFHPDLKHNGPGVLSMANAGPGTNGSQFFITHVETPWLDGNHTVFGKVVEGQDVVDAIAQGDKIDTLEIVRVGDAAEKFHAIEAFRTFEGAREKRIAEEQAAKDAELDKLAAGFKKTDSGLRYQIIQEGNGKQPAKGSTVKVHYKGQLADGTVFDSSYKRNQPLEFAVGVGQVIPGWDEGIGLLNVGSKARLVIPSDLGYGSRGAGGVIPPNATLIFDVELMDVK</sequence>
<dbReference type="InterPro" id="IPR020892">
    <property type="entry name" value="Cyclophilin-type_PPIase_CS"/>
</dbReference>
<evidence type="ECO:0000256" key="2">
    <source>
        <dbReference type="ARBA" id="ARBA00007365"/>
    </source>
</evidence>
<reference evidence="10" key="2">
    <citation type="submission" date="2014-07" db="EMBL/GenBank/DDBJ databases">
        <title>Genome sequence of Mangrovimonas yunxiaonensis.</title>
        <authorList>
            <person name="Li Y."/>
            <person name="Zheng T."/>
        </authorList>
    </citation>
    <scope>NUCLEOTIDE SEQUENCE [LARGE SCALE GENOMIC DNA]</scope>
    <source>
        <strain evidence="10">LY01</strain>
    </source>
</reference>
<dbReference type="EMBL" id="JPFK01000007">
    <property type="protein sequence ID" value="KFB00766.1"/>
    <property type="molecule type" value="Genomic_DNA"/>
</dbReference>
<reference evidence="9 10" key="1">
    <citation type="journal article" date="2014" name="Genome Announc.">
        <title>Draft Genome Sequence of the Algicidal Bacterium Mangrovimonas yunxiaonensis Strain LY01.</title>
        <authorList>
            <person name="Li Y."/>
            <person name="Zhu H."/>
            <person name="Li C."/>
            <person name="Zhang H."/>
            <person name="Chen Z."/>
            <person name="Zheng W."/>
            <person name="Xu H."/>
            <person name="Zheng T."/>
        </authorList>
    </citation>
    <scope>NUCLEOTIDE SEQUENCE [LARGE SCALE GENOMIC DNA]</scope>
    <source>
        <strain evidence="9 10">LY01</strain>
    </source>
</reference>
<dbReference type="PRINTS" id="PR00153">
    <property type="entry name" value="CSAPPISMRASE"/>
</dbReference>
<dbReference type="CDD" id="cd00317">
    <property type="entry name" value="cyclophilin"/>
    <property type="match status" value="1"/>
</dbReference>
<comment type="catalytic activity">
    <reaction evidence="1 5 6">
        <text>[protein]-peptidylproline (omega=180) = [protein]-peptidylproline (omega=0)</text>
        <dbReference type="Rhea" id="RHEA:16237"/>
        <dbReference type="Rhea" id="RHEA-COMP:10747"/>
        <dbReference type="Rhea" id="RHEA-COMP:10748"/>
        <dbReference type="ChEBI" id="CHEBI:83833"/>
        <dbReference type="ChEBI" id="CHEBI:83834"/>
        <dbReference type="EC" id="5.2.1.8"/>
    </reaction>
</comment>
<keyword evidence="4 5" id="KW-0413">Isomerase</keyword>
<evidence type="ECO:0000313" key="10">
    <source>
        <dbReference type="Proteomes" id="UP000028521"/>
    </source>
</evidence>
<dbReference type="InterPro" id="IPR001179">
    <property type="entry name" value="PPIase_FKBP_dom"/>
</dbReference>
<dbReference type="PROSITE" id="PS50072">
    <property type="entry name" value="CSA_PPIASE_2"/>
    <property type="match status" value="1"/>
</dbReference>
<dbReference type="RefSeq" id="WP_036122544.1">
    <property type="nucleotide sequence ID" value="NZ_BMET01000006.1"/>
</dbReference>
<dbReference type="Pfam" id="PF00160">
    <property type="entry name" value="Pro_isomerase"/>
    <property type="match status" value="1"/>
</dbReference>
<dbReference type="Proteomes" id="UP000028521">
    <property type="component" value="Unassembled WGS sequence"/>
</dbReference>
<dbReference type="SUPFAM" id="SSF50891">
    <property type="entry name" value="Cyclophilin-like"/>
    <property type="match status" value="1"/>
</dbReference>
<dbReference type="InterPro" id="IPR002130">
    <property type="entry name" value="Cyclophilin-type_PPIase_dom"/>
</dbReference>
<evidence type="ECO:0000259" key="8">
    <source>
        <dbReference type="PROSITE" id="PS50072"/>
    </source>
</evidence>
<dbReference type="GO" id="GO:0003755">
    <property type="term" value="F:peptidyl-prolyl cis-trans isomerase activity"/>
    <property type="evidence" value="ECO:0007669"/>
    <property type="project" value="UniProtKB-UniRule"/>
</dbReference>